<evidence type="ECO:0000313" key="6">
    <source>
        <dbReference type="EMBL" id="CAB4931761.1"/>
    </source>
</evidence>
<evidence type="ECO:0000313" key="5">
    <source>
        <dbReference type="EMBL" id="CAB4848553.1"/>
    </source>
</evidence>
<dbReference type="EMBL" id="CAFBIZ010000061">
    <property type="protein sequence ID" value="CAB4848553.1"/>
    <property type="molecule type" value="Genomic_DNA"/>
</dbReference>
<dbReference type="PROSITE" id="PS00455">
    <property type="entry name" value="AMP_BINDING"/>
    <property type="match status" value="1"/>
</dbReference>
<dbReference type="EMBL" id="CAFBND010000012">
    <property type="protein sequence ID" value="CAB4931761.1"/>
    <property type="molecule type" value="Genomic_DNA"/>
</dbReference>
<feature type="domain" description="AMP-binding enzyme C-terminal" evidence="4">
    <location>
        <begin position="438"/>
        <end position="513"/>
    </location>
</feature>
<protein>
    <submittedName>
        <fullName evidence="6">Unannotated protein</fullName>
    </submittedName>
</protein>
<dbReference type="GO" id="GO:0016405">
    <property type="term" value="F:CoA-ligase activity"/>
    <property type="evidence" value="ECO:0007669"/>
    <property type="project" value="TreeGrafter"/>
</dbReference>
<reference evidence="6" key="1">
    <citation type="submission" date="2020-05" db="EMBL/GenBank/DDBJ databases">
        <authorList>
            <person name="Chiriac C."/>
            <person name="Salcher M."/>
            <person name="Ghai R."/>
            <person name="Kavagutti S V."/>
        </authorList>
    </citation>
    <scope>NUCLEOTIDE SEQUENCE</scope>
</reference>
<dbReference type="InterPro" id="IPR020845">
    <property type="entry name" value="AMP-binding_CS"/>
</dbReference>
<dbReference type="InterPro" id="IPR045851">
    <property type="entry name" value="AMP-bd_C_sf"/>
</dbReference>
<dbReference type="InterPro" id="IPR000873">
    <property type="entry name" value="AMP-dep_synth/lig_dom"/>
</dbReference>
<dbReference type="Gene3D" id="3.40.50.12780">
    <property type="entry name" value="N-terminal domain of ligase-like"/>
    <property type="match status" value="1"/>
</dbReference>
<organism evidence="6">
    <name type="scientific">freshwater metagenome</name>
    <dbReference type="NCBI Taxonomy" id="449393"/>
    <lineage>
        <taxon>unclassified sequences</taxon>
        <taxon>metagenomes</taxon>
        <taxon>ecological metagenomes</taxon>
    </lineage>
</organism>
<proteinExistence type="inferred from homology"/>
<dbReference type="PANTHER" id="PTHR24096">
    <property type="entry name" value="LONG-CHAIN-FATTY-ACID--COA LIGASE"/>
    <property type="match status" value="1"/>
</dbReference>
<dbReference type="SUPFAM" id="SSF56801">
    <property type="entry name" value="Acetyl-CoA synthetase-like"/>
    <property type="match status" value="1"/>
</dbReference>
<sequence length="524" mass="55060">MTQPTQTNLADLLSETASSRPDDIAFLDASHGFETTWAALESSVDALAAGLLRQGLVAGDRVALLLGNRIEFVVSYFAILRAAMVAVPINTAFTTAEVTDLLARSGARLVVAEDATELVALEATRATPAELVLVGSTSFEALIRAGQRADAPHLATGSQAFDPESLAVLLFTSGTSGLSRGAMLTHRALLANIAQLRAIDPEPMLGDDVVLVVLPLFHIYALNAVLGLAVATGARSVLLARFSPETALEVIVTHGITHVPVAPPVLVAWARIPDLGRRLAGVRTVISGAAPLTRALFDTFTAHAGHPVWEGYGLTEAAPVVSSTMVYRRPKPGCVGSALPGVQVRLVEDSGVPGLRDLENSGGWDAPGDVEDGDPGEIWVRGPNLFSGYWPDGSDGPGPDGWYATGDIAYADDDGDLHLVDRRRDLVIVSGFNVYPFEIETVIASSPDVAEVAVIGIPHATTGETVKALVVALPGHTLTGAQVSALCESRLARFKCPTVVEIVESLPHSSTGKIARVRLRQDSL</sequence>
<dbReference type="AlphaFoldDB" id="A0A6J7ILW3"/>
<evidence type="ECO:0000256" key="1">
    <source>
        <dbReference type="ARBA" id="ARBA00006432"/>
    </source>
</evidence>
<evidence type="ECO:0000256" key="2">
    <source>
        <dbReference type="ARBA" id="ARBA00022598"/>
    </source>
</evidence>
<dbReference type="InterPro" id="IPR042099">
    <property type="entry name" value="ANL_N_sf"/>
</dbReference>
<evidence type="ECO:0000259" key="4">
    <source>
        <dbReference type="Pfam" id="PF13193"/>
    </source>
</evidence>
<keyword evidence="2" id="KW-0436">Ligase</keyword>
<dbReference type="PANTHER" id="PTHR24096:SF149">
    <property type="entry name" value="AMP-BINDING DOMAIN-CONTAINING PROTEIN-RELATED"/>
    <property type="match status" value="1"/>
</dbReference>
<name>A0A6J7ILW3_9ZZZZ</name>
<dbReference type="Gene3D" id="3.30.300.30">
    <property type="match status" value="1"/>
</dbReference>
<dbReference type="Pfam" id="PF00501">
    <property type="entry name" value="AMP-binding"/>
    <property type="match status" value="1"/>
</dbReference>
<evidence type="ECO:0000259" key="3">
    <source>
        <dbReference type="Pfam" id="PF00501"/>
    </source>
</evidence>
<dbReference type="InterPro" id="IPR025110">
    <property type="entry name" value="AMP-bd_C"/>
</dbReference>
<comment type="similarity">
    <text evidence="1">Belongs to the ATP-dependent AMP-binding enzyme family.</text>
</comment>
<accession>A0A6J7ILW3</accession>
<dbReference type="Pfam" id="PF13193">
    <property type="entry name" value="AMP-binding_C"/>
    <property type="match status" value="1"/>
</dbReference>
<gene>
    <name evidence="5" type="ORF">UFOPK3268_00629</name>
    <name evidence="6" type="ORF">UFOPK3752_00475</name>
</gene>
<feature type="domain" description="AMP-dependent synthetase/ligase" evidence="3">
    <location>
        <begin position="14"/>
        <end position="390"/>
    </location>
</feature>